<proteinExistence type="predicted"/>
<name>A0A8H7EA52_9EURO</name>
<protein>
    <submittedName>
        <fullName evidence="1">Uncharacterized protein</fullName>
    </submittedName>
</protein>
<reference evidence="1" key="1">
    <citation type="submission" date="2020-02" db="EMBL/GenBank/DDBJ databases">
        <authorList>
            <person name="Palmer J.M."/>
        </authorList>
    </citation>
    <scope>NUCLEOTIDE SEQUENCE</scope>
    <source>
        <strain evidence="1">EPUS1.4</strain>
        <tissue evidence="1">Thallus</tissue>
    </source>
</reference>
<keyword evidence="2" id="KW-1185">Reference proteome</keyword>
<gene>
    <name evidence="1" type="ORF">GJ744_006527</name>
</gene>
<dbReference type="AlphaFoldDB" id="A0A8H7EA52"/>
<organism evidence="1 2">
    <name type="scientific">Endocarpon pusillum</name>
    <dbReference type="NCBI Taxonomy" id="364733"/>
    <lineage>
        <taxon>Eukaryota</taxon>
        <taxon>Fungi</taxon>
        <taxon>Dikarya</taxon>
        <taxon>Ascomycota</taxon>
        <taxon>Pezizomycotina</taxon>
        <taxon>Eurotiomycetes</taxon>
        <taxon>Chaetothyriomycetidae</taxon>
        <taxon>Verrucariales</taxon>
        <taxon>Verrucariaceae</taxon>
        <taxon>Endocarpon</taxon>
    </lineage>
</organism>
<comment type="caution">
    <text evidence="1">The sequence shown here is derived from an EMBL/GenBank/DDBJ whole genome shotgun (WGS) entry which is preliminary data.</text>
</comment>
<dbReference type="Proteomes" id="UP000606974">
    <property type="component" value="Unassembled WGS sequence"/>
</dbReference>
<evidence type="ECO:0000313" key="2">
    <source>
        <dbReference type="Proteomes" id="UP000606974"/>
    </source>
</evidence>
<sequence>MQGTLARMKTQSSMSMLDEESRVLGSLRHGVRIQVWRHLDACRPQNGPITLFSQPSHKDFVQIEEVGV</sequence>
<accession>A0A8H7EA52</accession>
<evidence type="ECO:0000313" key="1">
    <source>
        <dbReference type="EMBL" id="KAF7513913.1"/>
    </source>
</evidence>
<dbReference type="EMBL" id="JAACFV010000003">
    <property type="protein sequence ID" value="KAF7513913.1"/>
    <property type="molecule type" value="Genomic_DNA"/>
</dbReference>